<protein>
    <submittedName>
        <fullName evidence="1">Uncharacterized protein</fullName>
    </submittedName>
</protein>
<dbReference type="EMBL" id="JBBWWQ010000011">
    <property type="protein sequence ID" value="KAK8935261.1"/>
    <property type="molecule type" value="Genomic_DNA"/>
</dbReference>
<evidence type="ECO:0000313" key="2">
    <source>
        <dbReference type="Proteomes" id="UP001418222"/>
    </source>
</evidence>
<reference evidence="1 2" key="1">
    <citation type="journal article" date="2022" name="Nat. Plants">
        <title>Genomes of leafy and leafless Platanthera orchids illuminate the evolution of mycoheterotrophy.</title>
        <authorList>
            <person name="Li M.H."/>
            <person name="Liu K.W."/>
            <person name="Li Z."/>
            <person name="Lu H.C."/>
            <person name="Ye Q.L."/>
            <person name="Zhang D."/>
            <person name="Wang J.Y."/>
            <person name="Li Y.F."/>
            <person name="Zhong Z.M."/>
            <person name="Liu X."/>
            <person name="Yu X."/>
            <person name="Liu D.K."/>
            <person name="Tu X.D."/>
            <person name="Liu B."/>
            <person name="Hao Y."/>
            <person name="Liao X.Y."/>
            <person name="Jiang Y.T."/>
            <person name="Sun W.H."/>
            <person name="Chen J."/>
            <person name="Chen Y.Q."/>
            <person name="Ai Y."/>
            <person name="Zhai J.W."/>
            <person name="Wu S.S."/>
            <person name="Zhou Z."/>
            <person name="Hsiao Y.Y."/>
            <person name="Wu W.L."/>
            <person name="Chen Y.Y."/>
            <person name="Lin Y.F."/>
            <person name="Hsu J.L."/>
            <person name="Li C.Y."/>
            <person name="Wang Z.W."/>
            <person name="Zhao X."/>
            <person name="Zhong W.Y."/>
            <person name="Ma X.K."/>
            <person name="Ma L."/>
            <person name="Huang J."/>
            <person name="Chen G.Z."/>
            <person name="Huang M.Z."/>
            <person name="Huang L."/>
            <person name="Peng D.H."/>
            <person name="Luo Y.B."/>
            <person name="Zou S.Q."/>
            <person name="Chen S.P."/>
            <person name="Lan S."/>
            <person name="Tsai W.C."/>
            <person name="Van de Peer Y."/>
            <person name="Liu Z.J."/>
        </authorList>
    </citation>
    <scope>NUCLEOTIDE SEQUENCE [LARGE SCALE GENOMIC DNA]</scope>
    <source>
        <strain evidence="1">Lor287</strain>
    </source>
</reference>
<name>A0AAP0BDU3_9ASPA</name>
<sequence length="93" mass="10883">MTATTRWEAFRSTRSFPLDRIFLLPRRGCLDRTKTSSQAHVRISDRSDDKPKVLAGLLSQAVMAFRVARIRMLNHVTVQENQNKIRIRKKFQI</sequence>
<comment type="caution">
    <text evidence="1">The sequence shown here is derived from an EMBL/GenBank/DDBJ whole genome shotgun (WGS) entry which is preliminary data.</text>
</comment>
<proteinExistence type="predicted"/>
<keyword evidence="2" id="KW-1185">Reference proteome</keyword>
<accession>A0AAP0BDU3</accession>
<organism evidence="1 2">
    <name type="scientific">Platanthera zijinensis</name>
    <dbReference type="NCBI Taxonomy" id="2320716"/>
    <lineage>
        <taxon>Eukaryota</taxon>
        <taxon>Viridiplantae</taxon>
        <taxon>Streptophyta</taxon>
        <taxon>Embryophyta</taxon>
        <taxon>Tracheophyta</taxon>
        <taxon>Spermatophyta</taxon>
        <taxon>Magnoliopsida</taxon>
        <taxon>Liliopsida</taxon>
        <taxon>Asparagales</taxon>
        <taxon>Orchidaceae</taxon>
        <taxon>Orchidoideae</taxon>
        <taxon>Orchideae</taxon>
        <taxon>Orchidinae</taxon>
        <taxon>Platanthera</taxon>
    </lineage>
</organism>
<evidence type="ECO:0000313" key="1">
    <source>
        <dbReference type="EMBL" id="KAK8935261.1"/>
    </source>
</evidence>
<gene>
    <name evidence="1" type="ORF">KSP39_PZI013588</name>
</gene>
<dbReference type="AlphaFoldDB" id="A0AAP0BDU3"/>
<dbReference type="Proteomes" id="UP001418222">
    <property type="component" value="Unassembled WGS sequence"/>
</dbReference>